<dbReference type="PANTHER" id="PTHR43329">
    <property type="entry name" value="EPOXIDE HYDROLASE"/>
    <property type="match status" value="1"/>
</dbReference>
<dbReference type="AlphaFoldDB" id="A0AAE4TWX1"/>
<gene>
    <name evidence="3" type="ORF">CH379_013615</name>
</gene>
<dbReference type="InterPro" id="IPR000073">
    <property type="entry name" value="AB_hydrolase_1"/>
</dbReference>
<evidence type="ECO:0000256" key="1">
    <source>
        <dbReference type="ARBA" id="ARBA00022801"/>
    </source>
</evidence>
<dbReference type="Pfam" id="PF00561">
    <property type="entry name" value="Abhydrolase_1"/>
    <property type="match status" value="1"/>
</dbReference>
<reference evidence="3 4" key="1">
    <citation type="journal article" date="2018" name="Microb. Genom.">
        <title>Deciphering the unexplored Leptospira diversity from soils uncovers genomic evolution to virulence.</title>
        <authorList>
            <person name="Thibeaux R."/>
            <person name="Iraola G."/>
            <person name="Ferres I."/>
            <person name="Bierque E."/>
            <person name="Girault D."/>
            <person name="Soupe-Gilbert M.E."/>
            <person name="Picardeau M."/>
            <person name="Goarant C."/>
        </authorList>
    </citation>
    <scope>NUCLEOTIDE SEQUENCE [LARGE SCALE GENOMIC DNA]</scope>
    <source>
        <strain evidence="3 4">ATI7-C-A5</strain>
    </source>
</reference>
<dbReference type="Proteomes" id="UP000232122">
    <property type="component" value="Unassembled WGS sequence"/>
</dbReference>
<keyword evidence="4" id="KW-1185">Reference proteome</keyword>
<dbReference type="InterPro" id="IPR000639">
    <property type="entry name" value="Epox_hydrolase-like"/>
</dbReference>
<protein>
    <submittedName>
        <fullName evidence="3">Alpha/beta fold hydrolase</fullName>
    </submittedName>
</protein>
<dbReference type="InterPro" id="IPR029058">
    <property type="entry name" value="AB_hydrolase_fold"/>
</dbReference>
<dbReference type="RefSeq" id="WP_317573311.1">
    <property type="nucleotide sequence ID" value="NZ_NPEF02000015.1"/>
</dbReference>
<dbReference type="EMBL" id="NPEF02000015">
    <property type="protein sequence ID" value="MDV6236663.1"/>
    <property type="molecule type" value="Genomic_DNA"/>
</dbReference>
<keyword evidence="1 3" id="KW-0378">Hydrolase</keyword>
<dbReference type="SUPFAM" id="SSF53474">
    <property type="entry name" value="alpha/beta-Hydrolases"/>
    <property type="match status" value="1"/>
</dbReference>
<sequence length="295" mass="33949">MKHTYLENRNVKLFLTYSETESKDVLLFVHGYPDSHKTWDPQIEALKGNYKVGAVDLRGFGRSSKPSEQSEYNYSAILPDLAEAVRFLSKDKKVHWIGHDWGAALGWLFISDPAYSGYVRSFTAVAGPHPWLAGKRILDDILSLKTENLKHVLDQGFRSWFLWFYQLPMIPEFVWRNFGETLYKLILDLGGVPENDPLRAAGRNDVYSLTMAPINLYRELLFGKTVIAEPTGIKTPVQLIVPERDFIVSPEVYANVYDYVKTLEVHKLDCNHWAHREQPETVTRLIRTFVEKNSA</sequence>
<dbReference type="Gene3D" id="3.40.50.1820">
    <property type="entry name" value="alpha/beta hydrolase"/>
    <property type="match status" value="1"/>
</dbReference>
<feature type="domain" description="AB hydrolase-1" evidence="2">
    <location>
        <begin position="25"/>
        <end position="276"/>
    </location>
</feature>
<comment type="caution">
    <text evidence="3">The sequence shown here is derived from an EMBL/GenBank/DDBJ whole genome shotgun (WGS) entry which is preliminary data.</text>
</comment>
<name>A0AAE4TWX1_9LEPT</name>
<dbReference type="GO" id="GO:0016787">
    <property type="term" value="F:hydrolase activity"/>
    <property type="evidence" value="ECO:0007669"/>
    <property type="project" value="UniProtKB-KW"/>
</dbReference>
<accession>A0AAE4TWX1</accession>
<evidence type="ECO:0000313" key="3">
    <source>
        <dbReference type="EMBL" id="MDV6236663.1"/>
    </source>
</evidence>
<proteinExistence type="predicted"/>
<dbReference type="PRINTS" id="PR00412">
    <property type="entry name" value="EPOXHYDRLASE"/>
</dbReference>
<evidence type="ECO:0000313" key="4">
    <source>
        <dbReference type="Proteomes" id="UP000232122"/>
    </source>
</evidence>
<organism evidence="3 4">
    <name type="scientific">Leptospira ellisii</name>
    <dbReference type="NCBI Taxonomy" id="2023197"/>
    <lineage>
        <taxon>Bacteria</taxon>
        <taxon>Pseudomonadati</taxon>
        <taxon>Spirochaetota</taxon>
        <taxon>Spirochaetia</taxon>
        <taxon>Leptospirales</taxon>
        <taxon>Leptospiraceae</taxon>
        <taxon>Leptospira</taxon>
    </lineage>
</organism>
<evidence type="ECO:0000259" key="2">
    <source>
        <dbReference type="Pfam" id="PF00561"/>
    </source>
</evidence>